<evidence type="ECO:0000256" key="1">
    <source>
        <dbReference type="SAM" id="MobiDB-lite"/>
    </source>
</evidence>
<organism evidence="2">
    <name type="scientific">Pseudomonas sp. IR46</name>
    <dbReference type="NCBI Taxonomy" id="718432"/>
    <lineage>
        <taxon>Bacteria</taxon>
        <taxon>Pseudomonadati</taxon>
        <taxon>Pseudomonadota</taxon>
        <taxon>Gammaproteobacteria</taxon>
        <taxon>Pseudomonadales</taxon>
        <taxon>Pseudomonadaceae</taxon>
        <taxon>Pseudomonas</taxon>
    </lineage>
</organism>
<sequence>MLVSAPSQETQSPHRRGIPESNGRLVVEAVICGQQRSCFQRMCTSQITVRAKTDTPCAPLVKLGAGIISCVQLGNLTIGSSRSLRSLGTGEAGPLAKR</sequence>
<evidence type="ECO:0000313" key="2">
    <source>
        <dbReference type="EMBL" id="AJF40277.1"/>
    </source>
</evidence>
<reference evidence="2" key="1">
    <citation type="journal article" date="2015" name="Microb. Drug Resist.">
        <title>Low Prevalence of Carbapenem-Resistant Bacteria in River Water: Resistance Is Mostly Related to Intrinsic Mechanisms.</title>
        <authorList>
            <person name="Tacao M."/>
            <person name="Correia A."/>
            <person name="Henriques I.S."/>
        </authorList>
    </citation>
    <scope>NUCLEOTIDE SEQUENCE</scope>
    <source>
        <strain evidence="2">IR46</strain>
    </source>
</reference>
<dbReference type="AlphaFoldDB" id="A0A0N6W8W0"/>
<feature type="compositionally biased region" description="Polar residues" evidence="1">
    <location>
        <begin position="1"/>
        <end position="11"/>
    </location>
</feature>
<protein>
    <submittedName>
        <fullName evidence="2">Uncharacterized protein</fullName>
    </submittedName>
</protein>
<feature type="region of interest" description="Disordered" evidence="1">
    <location>
        <begin position="1"/>
        <end position="20"/>
    </location>
</feature>
<name>A0A0N6W8W0_9PSED</name>
<proteinExistence type="predicted"/>
<dbReference type="EMBL" id="KJ620483">
    <property type="protein sequence ID" value="AJF40277.1"/>
    <property type="molecule type" value="Genomic_DNA"/>
</dbReference>
<accession>A0A0N6W8W0</accession>